<dbReference type="InterPro" id="IPR013766">
    <property type="entry name" value="Thioredoxin_domain"/>
</dbReference>
<dbReference type="CDD" id="cd02947">
    <property type="entry name" value="TRX_family"/>
    <property type="match status" value="1"/>
</dbReference>
<evidence type="ECO:0000256" key="3">
    <source>
        <dbReference type="ARBA" id="ARBA00022448"/>
    </source>
</evidence>
<feature type="active site" description="Nucleophile" evidence="9">
    <location>
        <position position="35"/>
    </location>
</feature>
<dbReference type="PANTHER" id="PTHR45663">
    <property type="entry name" value="GEO12009P1"/>
    <property type="match status" value="1"/>
</dbReference>
<dbReference type="GO" id="GO:0045454">
    <property type="term" value="P:cell redox homeostasis"/>
    <property type="evidence" value="ECO:0007669"/>
    <property type="project" value="TreeGrafter"/>
</dbReference>
<dbReference type="AlphaFoldDB" id="A0A1G7JIS2"/>
<dbReference type="InterPro" id="IPR017937">
    <property type="entry name" value="Thioredoxin_CS"/>
</dbReference>
<evidence type="ECO:0000313" key="13">
    <source>
        <dbReference type="Proteomes" id="UP000243333"/>
    </source>
</evidence>
<feature type="disulfide bond" description="Redox-active" evidence="10">
    <location>
        <begin position="32"/>
        <end position="35"/>
    </location>
</feature>
<evidence type="ECO:0000256" key="4">
    <source>
        <dbReference type="ARBA" id="ARBA00022982"/>
    </source>
</evidence>
<evidence type="ECO:0000256" key="7">
    <source>
        <dbReference type="NCBIfam" id="TIGR01068"/>
    </source>
</evidence>
<evidence type="ECO:0000256" key="9">
    <source>
        <dbReference type="PIRSR" id="PIRSR000077-1"/>
    </source>
</evidence>
<dbReference type="NCBIfam" id="TIGR01068">
    <property type="entry name" value="thioredoxin"/>
    <property type="match status" value="1"/>
</dbReference>
<evidence type="ECO:0000259" key="11">
    <source>
        <dbReference type="PROSITE" id="PS51352"/>
    </source>
</evidence>
<comment type="similarity">
    <text evidence="1 8">Belongs to the thioredoxin family.</text>
</comment>
<keyword evidence="6 10" id="KW-0676">Redox-active center</keyword>
<evidence type="ECO:0000256" key="10">
    <source>
        <dbReference type="PIRSR" id="PIRSR000077-4"/>
    </source>
</evidence>
<reference evidence="13" key="1">
    <citation type="submission" date="2016-10" db="EMBL/GenBank/DDBJ databases">
        <authorList>
            <person name="Varghese N."/>
            <person name="Submissions S."/>
        </authorList>
    </citation>
    <scope>NUCLEOTIDE SEQUENCE [LARGE SCALE GENOMIC DNA]</scope>
    <source>
        <strain evidence="13">DSM 23256</strain>
    </source>
</reference>
<evidence type="ECO:0000256" key="5">
    <source>
        <dbReference type="ARBA" id="ARBA00023157"/>
    </source>
</evidence>
<dbReference type="PROSITE" id="PS00194">
    <property type="entry name" value="THIOREDOXIN_1"/>
    <property type="match status" value="1"/>
</dbReference>
<sequence>MSVINIISQEEFEEKVLKADKPVLVDFWAPWCGPCKMVGPEVEAVAEIFAGRAYVVKVNVDDQPSLANAYRVMGVPTMLVIKNGQEINRIVGYRPRQELSAALENAL</sequence>
<dbReference type="PRINTS" id="PR00421">
    <property type="entry name" value="THIOREDOXIN"/>
</dbReference>
<feature type="active site" description="Nucleophile" evidence="9">
    <location>
        <position position="32"/>
    </location>
</feature>
<evidence type="ECO:0000256" key="8">
    <source>
        <dbReference type="PIRNR" id="PIRNR000077"/>
    </source>
</evidence>
<dbReference type="InterPro" id="IPR036249">
    <property type="entry name" value="Thioredoxin-like_sf"/>
</dbReference>
<dbReference type="PIRSF" id="PIRSF000077">
    <property type="entry name" value="Thioredoxin"/>
    <property type="match status" value="1"/>
</dbReference>
<dbReference type="PANTHER" id="PTHR45663:SF11">
    <property type="entry name" value="GEO12009P1"/>
    <property type="match status" value="1"/>
</dbReference>
<keyword evidence="5 10" id="KW-1015">Disulfide bond</keyword>
<dbReference type="SUPFAM" id="SSF52833">
    <property type="entry name" value="Thioredoxin-like"/>
    <property type="match status" value="1"/>
</dbReference>
<dbReference type="GO" id="GO:0005829">
    <property type="term" value="C:cytosol"/>
    <property type="evidence" value="ECO:0007669"/>
    <property type="project" value="TreeGrafter"/>
</dbReference>
<accession>A0A1G7JIS2</accession>
<dbReference type="OrthoDB" id="9790390at2"/>
<dbReference type="EMBL" id="FNBU01000005">
    <property type="protein sequence ID" value="SDF24837.1"/>
    <property type="molecule type" value="Genomic_DNA"/>
</dbReference>
<protein>
    <recommendedName>
        <fullName evidence="2 7">Thioredoxin</fullName>
    </recommendedName>
</protein>
<evidence type="ECO:0000256" key="6">
    <source>
        <dbReference type="ARBA" id="ARBA00023284"/>
    </source>
</evidence>
<name>A0A1G7JIS2_9FIRM</name>
<keyword evidence="13" id="KW-1185">Reference proteome</keyword>
<dbReference type="Pfam" id="PF00085">
    <property type="entry name" value="Thioredoxin"/>
    <property type="match status" value="1"/>
</dbReference>
<keyword evidence="4" id="KW-0249">Electron transport</keyword>
<dbReference type="PROSITE" id="PS51352">
    <property type="entry name" value="THIOREDOXIN_2"/>
    <property type="match status" value="1"/>
</dbReference>
<organism evidence="12 13">
    <name type="scientific">Sporolituus thermophilus DSM 23256</name>
    <dbReference type="NCBI Taxonomy" id="1123285"/>
    <lineage>
        <taxon>Bacteria</taxon>
        <taxon>Bacillati</taxon>
        <taxon>Bacillota</taxon>
        <taxon>Negativicutes</taxon>
        <taxon>Selenomonadales</taxon>
        <taxon>Sporomusaceae</taxon>
        <taxon>Sporolituus</taxon>
    </lineage>
</organism>
<dbReference type="FunFam" id="3.40.30.10:FF:000001">
    <property type="entry name" value="Thioredoxin"/>
    <property type="match status" value="1"/>
</dbReference>
<feature type="site" description="Deprotonates C-terminal active site Cys" evidence="9">
    <location>
        <position position="26"/>
    </location>
</feature>
<feature type="site" description="Contributes to redox potential value" evidence="9">
    <location>
        <position position="34"/>
    </location>
</feature>
<keyword evidence="3" id="KW-0813">Transport</keyword>
<dbReference type="GO" id="GO:0015035">
    <property type="term" value="F:protein-disulfide reductase activity"/>
    <property type="evidence" value="ECO:0007669"/>
    <property type="project" value="UniProtKB-UniRule"/>
</dbReference>
<feature type="domain" description="Thioredoxin" evidence="11">
    <location>
        <begin position="1"/>
        <end position="107"/>
    </location>
</feature>
<dbReference type="RefSeq" id="WP_093688570.1">
    <property type="nucleotide sequence ID" value="NZ_FNBU01000005.1"/>
</dbReference>
<dbReference type="Gene3D" id="3.40.30.10">
    <property type="entry name" value="Glutaredoxin"/>
    <property type="match status" value="1"/>
</dbReference>
<dbReference type="Proteomes" id="UP000243333">
    <property type="component" value="Unassembled WGS sequence"/>
</dbReference>
<gene>
    <name evidence="12" type="ORF">SAMN05660235_00937</name>
</gene>
<evidence type="ECO:0000256" key="2">
    <source>
        <dbReference type="ARBA" id="ARBA00020570"/>
    </source>
</evidence>
<evidence type="ECO:0000256" key="1">
    <source>
        <dbReference type="ARBA" id="ARBA00008987"/>
    </source>
</evidence>
<dbReference type="InterPro" id="IPR005746">
    <property type="entry name" value="Thioredoxin"/>
</dbReference>
<evidence type="ECO:0000313" key="12">
    <source>
        <dbReference type="EMBL" id="SDF24837.1"/>
    </source>
</evidence>
<dbReference type="STRING" id="1123285.SAMN05660235_00937"/>
<proteinExistence type="inferred from homology"/>
<feature type="site" description="Contributes to redox potential value" evidence="9">
    <location>
        <position position="33"/>
    </location>
</feature>